<accession>A0AAN7GTA8</accession>
<feature type="compositionally biased region" description="Basic and acidic residues" evidence="1">
    <location>
        <begin position="115"/>
        <end position="129"/>
    </location>
</feature>
<dbReference type="EMBL" id="JAXIOK010000023">
    <property type="protein sequence ID" value="KAK4743579.1"/>
    <property type="molecule type" value="Genomic_DNA"/>
</dbReference>
<protein>
    <submittedName>
        <fullName evidence="2">Uncharacterized protein</fullName>
    </submittedName>
</protein>
<feature type="region of interest" description="Disordered" evidence="1">
    <location>
        <begin position="85"/>
        <end position="129"/>
    </location>
</feature>
<proteinExistence type="predicted"/>
<feature type="region of interest" description="Disordered" evidence="1">
    <location>
        <begin position="37"/>
        <end position="73"/>
    </location>
</feature>
<evidence type="ECO:0000313" key="3">
    <source>
        <dbReference type="Proteomes" id="UP001345219"/>
    </source>
</evidence>
<comment type="caution">
    <text evidence="2">The sequence shown here is derived from an EMBL/GenBank/DDBJ whole genome shotgun (WGS) entry which is preliminary data.</text>
</comment>
<keyword evidence="3" id="KW-1185">Reference proteome</keyword>
<feature type="compositionally biased region" description="Polar residues" evidence="1">
    <location>
        <begin position="56"/>
        <end position="65"/>
    </location>
</feature>
<dbReference type="Proteomes" id="UP001345219">
    <property type="component" value="Chromosome 1"/>
</dbReference>
<organism evidence="2 3">
    <name type="scientific">Trapa incisa</name>
    <dbReference type="NCBI Taxonomy" id="236973"/>
    <lineage>
        <taxon>Eukaryota</taxon>
        <taxon>Viridiplantae</taxon>
        <taxon>Streptophyta</taxon>
        <taxon>Embryophyta</taxon>
        <taxon>Tracheophyta</taxon>
        <taxon>Spermatophyta</taxon>
        <taxon>Magnoliopsida</taxon>
        <taxon>eudicotyledons</taxon>
        <taxon>Gunneridae</taxon>
        <taxon>Pentapetalae</taxon>
        <taxon>rosids</taxon>
        <taxon>malvids</taxon>
        <taxon>Myrtales</taxon>
        <taxon>Lythraceae</taxon>
        <taxon>Trapa</taxon>
    </lineage>
</organism>
<dbReference type="AlphaFoldDB" id="A0AAN7GTA8"/>
<reference evidence="2 3" key="1">
    <citation type="journal article" date="2023" name="Hortic Res">
        <title>Pangenome of water caltrop reveals structural variations and asymmetric subgenome divergence after allopolyploidization.</title>
        <authorList>
            <person name="Zhang X."/>
            <person name="Chen Y."/>
            <person name="Wang L."/>
            <person name="Yuan Y."/>
            <person name="Fang M."/>
            <person name="Shi L."/>
            <person name="Lu R."/>
            <person name="Comes H.P."/>
            <person name="Ma Y."/>
            <person name="Chen Y."/>
            <person name="Huang G."/>
            <person name="Zhou Y."/>
            <person name="Zheng Z."/>
            <person name="Qiu Y."/>
        </authorList>
    </citation>
    <scope>NUCLEOTIDE SEQUENCE [LARGE SCALE GENOMIC DNA]</scope>
    <source>
        <tissue evidence="2">Roots</tissue>
    </source>
</reference>
<gene>
    <name evidence="2" type="ORF">SAY87_001580</name>
</gene>
<dbReference type="PANTHER" id="PTHR37728">
    <property type="entry name" value="BNAA04G26730D PROTEIN"/>
    <property type="match status" value="1"/>
</dbReference>
<name>A0AAN7GTA8_9MYRT</name>
<feature type="compositionally biased region" description="Basic residues" evidence="1">
    <location>
        <begin position="87"/>
        <end position="102"/>
    </location>
</feature>
<evidence type="ECO:0000256" key="1">
    <source>
        <dbReference type="SAM" id="MobiDB-lite"/>
    </source>
</evidence>
<evidence type="ECO:0000313" key="2">
    <source>
        <dbReference type="EMBL" id="KAK4743579.1"/>
    </source>
</evidence>
<sequence length="148" mass="16895">MIRELKRIRDEICRSPRKEDQGKQMWVVVTKPPFILPLSTAPRRSGGSARRRAVTASISPTNSDPNARPLSKEISGSDILWALQRAAAKKSKSQGRAKRKTEKKISDEDDTDDDDGKHREVRPIRIDSEWGPRLDDLEDRLRQLSRLV</sequence>
<dbReference type="PANTHER" id="PTHR37728:SF1">
    <property type="entry name" value="OS06G0132300 PROTEIN"/>
    <property type="match status" value="1"/>
</dbReference>